<dbReference type="AlphaFoldDB" id="A0AAD2A0Y0"/>
<dbReference type="EMBL" id="OU503052">
    <property type="protein sequence ID" value="CAI9779435.1"/>
    <property type="molecule type" value="Genomic_DNA"/>
</dbReference>
<dbReference type="InterPro" id="IPR043129">
    <property type="entry name" value="ATPase_NBD"/>
</dbReference>
<keyword evidence="2" id="KW-1185">Reference proteome</keyword>
<evidence type="ECO:0000313" key="2">
    <source>
        <dbReference type="Proteomes" id="UP000834106"/>
    </source>
</evidence>
<evidence type="ECO:0000313" key="1">
    <source>
        <dbReference type="EMBL" id="CAI9779435.1"/>
    </source>
</evidence>
<gene>
    <name evidence="1" type="ORF">FPE_LOCUS26865</name>
</gene>
<dbReference type="InterPro" id="IPR004000">
    <property type="entry name" value="Actin"/>
</dbReference>
<accession>A0AAD2A0Y0</accession>
<proteinExistence type="predicted"/>
<reference evidence="1" key="1">
    <citation type="submission" date="2023-05" db="EMBL/GenBank/DDBJ databases">
        <authorList>
            <person name="Huff M."/>
        </authorList>
    </citation>
    <scope>NUCLEOTIDE SEQUENCE</scope>
</reference>
<organism evidence="1 2">
    <name type="scientific">Fraxinus pennsylvanica</name>
    <dbReference type="NCBI Taxonomy" id="56036"/>
    <lineage>
        <taxon>Eukaryota</taxon>
        <taxon>Viridiplantae</taxon>
        <taxon>Streptophyta</taxon>
        <taxon>Embryophyta</taxon>
        <taxon>Tracheophyta</taxon>
        <taxon>Spermatophyta</taxon>
        <taxon>Magnoliopsida</taxon>
        <taxon>eudicotyledons</taxon>
        <taxon>Gunneridae</taxon>
        <taxon>Pentapetalae</taxon>
        <taxon>asterids</taxon>
        <taxon>lamiids</taxon>
        <taxon>Lamiales</taxon>
        <taxon>Oleaceae</taxon>
        <taxon>Oleeae</taxon>
        <taxon>Fraxinus</taxon>
    </lineage>
</organism>
<name>A0AAD2A0Y0_9LAMI</name>
<dbReference type="PANTHER" id="PTHR11937">
    <property type="entry name" value="ACTIN"/>
    <property type="match status" value="1"/>
</dbReference>
<sequence>MELSTIGTIWRKFGIIHSTVNFVWLQKNIQFSLSLYASGRATGIVVNSGEGVSHTVPIYEGYALSHAIMRLDLAGRDLTDNLMKILTERGWSPSPQVHSPAIMISDRAVISDLLTPGEPHSISRF</sequence>
<dbReference type="Pfam" id="PF00022">
    <property type="entry name" value="Actin"/>
    <property type="match status" value="1"/>
</dbReference>
<dbReference type="Proteomes" id="UP000834106">
    <property type="component" value="Chromosome 17"/>
</dbReference>
<dbReference type="Gene3D" id="3.30.420.40">
    <property type="match status" value="1"/>
</dbReference>
<dbReference type="SUPFAM" id="SSF53067">
    <property type="entry name" value="Actin-like ATPase domain"/>
    <property type="match status" value="1"/>
</dbReference>
<protein>
    <recommendedName>
        <fullName evidence="3">Actin</fullName>
    </recommendedName>
</protein>
<evidence type="ECO:0008006" key="3">
    <source>
        <dbReference type="Google" id="ProtNLM"/>
    </source>
</evidence>